<organism evidence="1 2">
    <name type="scientific">Persea americana</name>
    <name type="common">Avocado</name>
    <dbReference type="NCBI Taxonomy" id="3435"/>
    <lineage>
        <taxon>Eukaryota</taxon>
        <taxon>Viridiplantae</taxon>
        <taxon>Streptophyta</taxon>
        <taxon>Embryophyta</taxon>
        <taxon>Tracheophyta</taxon>
        <taxon>Spermatophyta</taxon>
        <taxon>Magnoliopsida</taxon>
        <taxon>Magnoliidae</taxon>
        <taxon>Laurales</taxon>
        <taxon>Lauraceae</taxon>
        <taxon>Persea</taxon>
    </lineage>
</organism>
<accession>A0ACC2LVG8</accession>
<dbReference type="EMBL" id="CM056811">
    <property type="protein sequence ID" value="KAJ8637496.1"/>
    <property type="molecule type" value="Genomic_DNA"/>
</dbReference>
<dbReference type="Proteomes" id="UP001234297">
    <property type="component" value="Chromosome 3"/>
</dbReference>
<gene>
    <name evidence="1" type="ORF">MRB53_011763</name>
</gene>
<keyword evidence="2" id="KW-1185">Reference proteome</keyword>
<evidence type="ECO:0000313" key="2">
    <source>
        <dbReference type="Proteomes" id="UP001234297"/>
    </source>
</evidence>
<evidence type="ECO:0000313" key="1">
    <source>
        <dbReference type="EMBL" id="KAJ8637496.1"/>
    </source>
</evidence>
<comment type="caution">
    <text evidence="1">The sequence shown here is derived from an EMBL/GenBank/DDBJ whole genome shotgun (WGS) entry which is preliminary data.</text>
</comment>
<sequence length="206" mass="24413">MQGAENLQSSKKISDAEIERLVDENKKLKAEKNQLLEEKEILHFRLSHLPNPDTPKSKSLAEEDLERLQTDNDEIEKRLERVILDRDALGKDLKLQKEESKRLTSEMKRLQRSKEEMSTELEEVRKERDALVEGERERERRMDMLEDNSSSIIESLLVSNCDLVERMEWKSELVEQMERRSIAQEKEKKKSRVSCVLKTAFEKMRR</sequence>
<name>A0ACC2LVG8_PERAE</name>
<proteinExistence type="predicted"/>
<reference evidence="1 2" key="1">
    <citation type="journal article" date="2022" name="Hortic Res">
        <title>A haplotype resolved chromosomal level avocado genome allows analysis of novel avocado genes.</title>
        <authorList>
            <person name="Nath O."/>
            <person name="Fletcher S.J."/>
            <person name="Hayward A."/>
            <person name="Shaw L.M."/>
            <person name="Masouleh A.K."/>
            <person name="Furtado A."/>
            <person name="Henry R.J."/>
            <person name="Mitter N."/>
        </authorList>
    </citation>
    <scope>NUCLEOTIDE SEQUENCE [LARGE SCALE GENOMIC DNA]</scope>
    <source>
        <strain evidence="2">cv. Hass</strain>
    </source>
</reference>
<protein>
    <submittedName>
        <fullName evidence="1">Uncharacterized protein</fullName>
    </submittedName>
</protein>